<evidence type="ECO:0000256" key="10">
    <source>
        <dbReference type="PROSITE-ProRule" id="PRU00282"/>
    </source>
</evidence>
<protein>
    <recommendedName>
        <fullName evidence="15">Solute carrier family 25 member 35</fullName>
    </recommendedName>
</protein>
<keyword evidence="6" id="KW-0999">Mitochondrion inner membrane</keyword>
<evidence type="ECO:0000256" key="1">
    <source>
        <dbReference type="ARBA" id="ARBA00004448"/>
    </source>
</evidence>
<comment type="caution">
    <text evidence="13">The sequence shown here is derived from an EMBL/GenBank/DDBJ whole genome shotgun (WGS) entry which is preliminary data.</text>
</comment>
<evidence type="ECO:0000256" key="4">
    <source>
        <dbReference type="ARBA" id="ARBA00022692"/>
    </source>
</evidence>
<feature type="transmembrane region" description="Helical" evidence="12">
    <location>
        <begin position="100"/>
        <end position="119"/>
    </location>
</feature>
<keyword evidence="7 12" id="KW-1133">Transmembrane helix</keyword>
<keyword evidence="8" id="KW-0496">Mitochondrion</keyword>
<evidence type="ECO:0000256" key="2">
    <source>
        <dbReference type="ARBA" id="ARBA00006375"/>
    </source>
</evidence>
<evidence type="ECO:0000256" key="8">
    <source>
        <dbReference type="ARBA" id="ARBA00023128"/>
    </source>
</evidence>
<comment type="similarity">
    <text evidence="2 11">Belongs to the mitochondrial carrier (TC 2.A.29) family.</text>
</comment>
<dbReference type="Proteomes" id="UP001162156">
    <property type="component" value="Unassembled WGS sequence"/>
</dbReference>
<feature type="repeat" description="Solcar" evidence="10">
    <location>
        <begin position="104"/>
        <end position="193"/>
    </location>
</feature>
<dbReference type="Pfam" id="PF00153">
    <property type="entry name" value="Mito_carr"/>
    <property type="match status" value="3"/>
</dbReference>
<evidence type="ECO:0000256" key="6">
    <source>
        <dbReference type="ARBA" id="ARBA00022792"/>
    </source>
</evidence>
<dbReference type="PROSITE" id="PS50920">
    <property type="entry name" value="SOLCAR"/>
    <property type="match status" value="3"/>
</dbReference>
<evidence type="ECO:0000256" key="3">
    <source>
        <dbReference type="ARBA" id="ARBA00022448"/>
    </source>
</evidence>
<dbReference type="AlphaFoldDB" id="A0AAV8ZMK0"/>
<dbReference type="PANTHER" id="PTHR45928:SF1">
    <property type="entry name" value="RE38146P"/>
    <property type="match status" value="1"/>
</dbReference>
<sequence length="308" mass="33934">MEFLIGGAAAVGAGFFTNPLEVLKTRMQLQGELRARGQHAVFYKNVLHAGYVVAKNDGILALQKGLVPALWVQLVMNGMRLGTYQFADSRGYMRDKDGKIIFYQSVLIGGMGGVLGQYLSSPLFLIKTHLQSQAVAAIAVGHQHHHASLGKALKKIYLENGVKGLFRGAGASIPRAFVGSVSQLTSFEYAKQHLYTFGYFKDKPLLTSFLGSMVGGVAISVMMTPFDLIMTRLYNQPTDANGKGKLYQSYMDCVVKIYKTEGLPAFYKGVGPMYLRLGPHTVLCLVFWDELQALYSRWVPTENLSITK</sequence>
<dbReference type="InterPro" id="IPR023395">
    <property type="entry name" value="MCP_dom_sf"/>
</dbReference>
<evidence type="ECO:0000256" key="9">
    <source>
        <dbReference type="ARBA" id="ARBA00023136"/>
    </source>
</evidence>
<evidence type="ECO:0000256" key="12">
    <source>
        <dbReference type="SAM" id="Phobius"/>
    </source>
</evidence>
<dbReference type="InterPro" id="IPR018108">
    <property type="entry name" value="MCP_transmembrane"/>
</dbReference>
<keyword evidence="9 10" id="KW-0472">Membrane</keyword>
<dbReference type="PANTHER" id="PTHR45928">
    <property type="entry name" value="RE38146P"/>
    <property type="match status" value="1"/>
</dbReference>
<keyword evidence="3 11" id="KW-0813">Transport</keyword>
<dbReference type="SUPFAM" id="SSF103506">
    <property type="entry name" value="Mitochondrial carrier"/>
    <property type="match status" value="1"/>
</dbReference>
<feature type="transmembrane region" description="Helical" evidence="12">
    <location>
        <begin position="205"/>
        <end position="226"/>
    </location>
</feature>
<dbReference type="GO" id="GO:0005743">
    <property type="term" value="C:mitochondrial inner membrane"/>
    <property type="evidence" value="ECO:0007669"/>
    <property type="project" value="UniProtKB-SubCell"/>
</dbReference>
<gene>
    <name evidence="13" type="ORF">NQ314_003176</name>
</gene>
<feature type="repeat" description="Solcar" evidence="10">
    <location>
        <begin position="203"/>
        <end position="294"/>
    </location>
</feature>
<organism evidence="13 14">
    <name type="scientific">Rhamnusium bicolor</name>
    <dbReference type="NCBI Taxonomy" id="1586634"/>
    <lineage>
        <taxon>Eukaryota</taxon>
        <taxon>Metazoa</taxon>
        <taxon>Ecdysozoa</taxon>
        <taxon>Arthropoda</taxon>
        <taxon>Hexapoda</taxon>
        <taxon>Insecta</taxon>
        <taxon>Pterygota</taxon>
        <taxon>Neoptera</taxon>
        <taxon>Endopterygota</taxon>
        <taxon>Coleoptera</taxon>
        <taxon>Polyphaga</taxon>
        <taxon>Cucujiformia</taxon>
        <taxon>Chrysomeloidea</taxon>
        <taxon>Cerambycidae</taxon>
        <taxon>Lepturinae</taxon>
        <taxon>Rhagiini</taxon>
        <taxon>Rhamnusium</taxon>
    </lineage>
</organism>
<dbReference type="EMBL" id="JANEYF010000911">
    <property type="protein sequence ID" value="KAJ8966954.1"/>
    <property type="molecule type" value="Genomic_DNA"/>
</dbReference>
<keyword evidence="5" id="KW-0677">Repeat</keyword>
<evidence type="ECO:0000256" key="5">
    <source>
        <dbReference type="ARBA" id="ARBA00022737"/>
    </source>
</evidence>
<keyword evidence="14" id="KW-1185">Reference proteome</keyword>
<evidence type="ECO:0000256" key="7">
    <source>
        <dbReference type="ARBA" id="ARBA00022989"/>
    </source>
</evidence>
<evidence type="ECO:0000256" key="11">
    <source>
        <dbReference type="RuleBase" id="RU000488"/>
    </source>
</evidence>
<dbReference type="Gene3D" id="1.50.40.10">
    <property type="entry name" value="Mitochondrial carrier domain"/>
    <property type="match status" value="1"/>
</dbReference>
<keyword evidence="4 10" id="KW-0812">Transmembrane</keyword>
<evidence type="ECO:0000313" key="13">
    <source>
        <dbReference type="EMBL" id="KAJ8966954.1"/>
    </source>
</evidence>
<evidence type="ECO:0008006" key="15">
    <source>
        <dbReference type="Google" id="ProtNLM"/>
    </source>
</evidence>
<feature type="repeat" description="Solcar" evidence="10">
    <location>
        <begin position="1"/>
        <end position="90"/>
    </location>
</feature>
<accession>A0AAV8ZMK0</accession>
<name>A0AAV8ZMK0_9CUCU</name>
<reference evidence="13" key="1">
    <citation type="journal article" date="2023" name="Insect Mol. Biol.">
        <title>Genome sequencing provides insights into the evolution of gene families encoding plant cell wall-degrading enzymes in longhorned beetles.</title>
        <authorList>
            <person name="Shin N.R."/>
            <person name="Okamura Y."/>
            <person name="Kirsch R."/>
            <person name="Pauchet Y."/>
        </authorList>
    </citation>
    <scope>NUCLEOTIDE SEQUENCE</scope>
    <source>
        <strain evidence="13">RBIC_L_NR</strain>
    </source>
</reference>
<proteinExistence type="inferred from homology"/>
<evidence type="ECO:0000313" key="14">
    <source>
        <dbReference type="Proteomes" id="UP001162156"/>
    </source>
</evidence>
<comment type="subcellular location">
    <subcellularLocation>
        <location evidence="1">Mitochondrion inner membrane</location>
        <topology evidence="1">Multi-pass membrane protein</topology>
    </subcellularLocation>
</comment>
<dbReference type="InterPro" id="IPR051508">
    <property type="entry name" value="Mito_Carrier_Antiporter"/>
</dbReference>